<dbReference type="AlphaFoldDB" id="A0A1F5RE63"/>
<accession>A0A1F5RE63</accession>
<evidence type="ECO:0000313" key="1">
    <source>
        <dbReference type="EMBL" id="OGF12745.1"/>
    </source>
</evidence>
<comment type="caution">
    <text evidence="1">The sequence shown here is derived from an EMBL/GenBank/DDBJ whole genome shotgun (WGS) entry which is preliminary data.</text>
</comment>
<protein>
    <submittedName>
        <fullName evidence="1">Uncharacterized protein</fullName>
    </submittedName>
</protein>
<name>A0A1F5RE63_9BACT</name>
<dbReference type="Proteomes" id="UP000177230">
    <property type="component" value="Unassembled WGS sequence"/>
</dbReference>
<sequence length="122" mass="14179">METTLKTLFLPELGCSKGEAEQEDNCIDLMKLEAAQKTFSEHINDYYFGIFSYANITVQELYPDSARSWTLYDKLKTKTLEDGTVVKDWERKEPTYFVVTLRDESQGGVQYRFGYIVVEVYS</sequence>
<evidence type="ECO:0000313" key="2">
    <source>
        <dbReference type="Proteomes" id="UP000177230"/>
    </source>
</evidence>
<dbReference type="EMBL" id="MFFM01000032">
    <property type="protein sequence ID" value="OGF12745.1"/>
    <property type="molecule type" value="Genomic_DNA"/>
</dbReference>
<organism evidence="1 2">
    <name type="scientific">Candidatus Edwardsbacteria bacterium GWF2_54_11</name>
    <dbReference type="NCBI Taxonomy" id="1817851"/>
    <lineage>
        <taxon>Bacteria</taxon>
        <taxon>Candidatus Edwardsiibacteriota</taxon>
    </lineage>
</organism>
<reference evidence="1 2" key="1">
    <citation type="journal article" date="2016" name="Nat. Commun.">
        <title>Thousands of microbial genomes shed light on interconnected biogeochemical processes in an aquifer system.</title>
        <authorList>
            <person name="Anantharaman K."/>
            <person name="Brown C.T."/>
            <person name="Hug L.A."/>
            <person name="Sharon I."/>
            <person name="Castelle C.J."/>
            <person name="Probst A.J."/>
            <person name="Thomas B.C."/>
            <person name="Singh A."/>
            <person name="Wilkins M.J."/>
            <person name="Karaoz U."/>
            <person name="Brodie E.L."/>
            <person name="Williams K.H."/>
            <person name="Hubbard S.S."/>
            <person name="Banfield J.F."/>
        </authorList>
    </citation>
    <scope>NUCLEOTIDE SEQUENCE [LARGE SCALE GENOMIC DNA]</scope>
</reference>
<proteinExistence type="predicted"/>
<gene>
    <name evidence="1" type="ORF">A2024_08015</name>
</gene>